<dbReference type="PROSITE" id="PS51257">
    <property type="entry name" value="PROKAR_LIPOPROTEIN"/>
    <property type="match status" value="1"/>
</dbReference>
<dbReference type="GO" id="GO:0005319">
    <property type="term" value="F:lipid transporter activity"/>
    <property type="evidence" value="ECO:0007669"/>
    <property type="project" value="InterPro"/>
</dbReference>
<gene>
    <name evidence="2" type="ORF">GBAR_LOCUS1427</name>
</gene>
<evidence type="ECO:0000313" key="3">
    <source>
        <dbReference type="Proteomes" id="UP001174909"/>
    </source>
</evidence>
<organism evidence="2 3">
    <name type="scientific">Geodia barretti</name>
    <name type="common">Barrett's horny sponge</name>
    <dbReference type="NCBI Taxonomy" id="519541"/>
    <lineage>
        <taxon>Eukaryota</taxon>
        <taxon>Metazoa</taxon>
        <taxon>Porifera</taxon>
        <taxon>Demospongiae</taxon>
        <taxon>Heteroscleromorpha</taxon>
        <taxon>Tetractinellida</taxon>
        <taxon>Astrophorina</taxon>
        <taxon>Geodiidae</taxon>
        <taxon>Geodia</taxon>
    </lineage>
</organism>
<comment type="caution">
    <text evidence="2">The sequence shown here is derived from an EMBL/GenBank/DDBJ whole genome shotgun (WGS) entry which is preliminary data.</text>
</comment>
<dbReference type="Proteomes" id="UP001174909">
    <property type="component" value="Unassembled WGS sequence"/>
</dbReference>
<dbReference type="AlphaFoldDB" id="A0AA35QVX8"/>
<sequence length="191" mass="21466">MHKLAVLLLPLLFLAGCNAFAFVGEPRYISLRTCQNNNVWVYNYTSFITHGVDSETQNMTFSAKLNVTCESNGEYAYKKAKKYCLNVTEGRLEHELSTGNQVINFDEKDLRGRFCFVQTEDGQTPVVLHTESTSQWVINLEKAIVTGFQANFVGKAEVAETDHESEHMSHYRSAWKEISVMCSESTGTGCA</sequence>
<dbReference type="SUPFAM" id="SSF56968">
    <property type="entry name" value="Lipovitellin-phosvitin complex, beta-sheet shell regions"/>
    <property type="match status" value="1"/>
</dbReference>
<accession>A0AA35QVX8</accession>
<reference evidence="2" key="1">
    <citation type="submission" date="2023-03" db="EMBL/GenBank/DDBJ databases">
        <authorList>
            <person name="Steffen K."/>
            <person name="Cardenas P."/>
        </authorList>
    </citation>
    <scope>NUCLEOTIDE SEQUENCE</scope>
</reference>
<feature type="chain" id="PRO_5041302295" evidence="1">
    <location>
        <begin position="20"/>
        <end position="191"/>
    </location>
</feature>
<evidence type="ECO:0000256" key="1">
    <source>
        <dbReference type="SAM" id="SignalP"/>
    </source>
</evidence>
<feature type="signal peptide" evidence="1">
    <location>
        <begin position="1"/>
        <end position="19"/>
    </location>
</feature>
<proteinExistence type="predicted"/>
<evidence type="ECO:0000313" key="2">
    <source>
        <dbReference type="EMBL" id="CAI7994335.1"/>
    </source>
</evidence>
<keyword evidence="3" id="KW-1185">Reference proteome</keyword>
<protein>
    <submittedName>
        <fullName evidence="2">Uncharacterized protein</fullName>
    </submittedName>
</protein>
<name>A0AA35QVX8_GEOBA</name>
<dbReference type="Gene3D" id="2.30.230.10">
    <property type="entry name" value="Lipovitellin, beta-sheet shell regions, chain A"/>
    <property type="match status" value="1"/>
</dbReference>
<keyword evidence="1" id="KW-0732">Signal</keyword>
<dbReference type="InterPro" id="IPR015816">
    <property type="entry name" value="Vitellinogen_b-sht_N"/>
</dbReference>
<dbReference type="EMBL" id="CASHTH010000211">
    <property type="protein sequence ID" value="CAI7994335.1"/>
    <property type="molecule type" value="Genomic_DNA"/>
</dbReference>
<dbReference type="InterPro" id="IPR015819">
    <property type="entry name" value="Lipid_transp_b-sht_shell"/>
</dbReference>